<evidence type="ECO:0000313" key="2">
    <source>
        <dbReference type="Proteomes" id="UP000234323"/>
    </source>
</evidence>
<dbReference type="VEuPathDB" id="FungiDB:RhiirA1_453117"/>
<dbReference type="OrthoDB" id="2307863at2759"/>
<accession>A0A2I1HJ77</accession>
<proteinExistence type="predicted"/>
<protein>
    <submittedName>
        <fullName evidence="1">Uncharacterized protein</fullName>
    </submittedName>
</protein>
<reference evidence="1 2" key="1">
    <citation type="submission" date="2015-10" db="EMBL/GenBank/DDBJ databases">
        <title>Genome analyses suggest a sexual origin of heterokaryosis in a supposedly ancient asexual fungus.</title>
        <authorList>
            <person name="Ropars J."/>
            <person name="Sedzielewska K."/>
            <person name="Noel J."/>
            <person name="Charron P."/>
            <person name="Farinelli L."/>
            <person name="Marton T."/>
            <person name="Kruger M."/>
            <person name="Pelin A."/>
            <person name="Brachmann A."/>
            <person name="Corradi N."/>
        </authorList>
    </citation>
    <scope>NUCLEOTIDE SEQUENCE [LARGE SCALE GENOMIC DNA]</scope>
    <source>
        <strain evidence="1 2">A4</strain>
    </source>
</reference>
<dbReference type="InterPro" id="IPR027417">
    <property type="entry name" value="P-loop_NTPase"/>
</dbReference>
<keyword evidence="2" id="KW-1185">Reference proteome</keyword>
<organism evidence="1 2">
    <name type="scientific">Rhizophagus irregularis</name>
    <dbReference type="NCBI Taxonomy" id="588596"/>
    <lineage>
        <taxon>Eukaryota</taxon>
        <taxon>Fungi</taxon>
        <taxon>Fungi incertae sedis</taxon>
        <taxon>Mucoromycota</taxon>
        <taxon>Glomeromycotina</taxon>
        <taxon>Glomeromycetes</taxon>
        <taxon>Glomerales</taxon>
        <taxon>Glomeraceae</taxon>
        <taxon>Rhizophagus</taxon>
    </lineage>
</organism>
<dbReference type="Proteomes" id="UP000234323">
    <property type="component" value="Unassembled WGS sequence"/>
</dbReference>
<evidence type="ECO:0000313" key="1">
    <source>
        <dbReference type="EMBL" id="PKY58935.1"/>
    </source>
</evidence>
<sequence length="137" mass="16008">MTKDKFFRPFFIDCRAGQFDTPANVYDSIRSEFKDFFKDFKEFLSKNFGAKFTVAYQDIEVALQLSSNNNVREITSVDVRNLLRDIKNCLPIWSFWNSYDLPAPILIIDEANMFSQLGNSDPDLLRSILNWMVLNTK</sequence>
<dbReference type="AlphaFoldDB" id="A0A2I1HJ77"/>
<dbReference type="EMBL" id="LLXI01003266">
    <property type="protein sequence ID" value="PKY58935.1"/>
    <property type="molecule type" value="Genomic_DNA"/>
</dbReference>
<dbReference type="Gene3D" id="3.40.50.300">
    <property type="entry name" value="P-loop containing nucleotide triphosphate hydrolases"/>
    <property type="match status" value="1"/>
</dbReference>
<gene>
    <name evidence="1" type="ORF">RhiirA4_481267</name>
</gene>
<comment type="caution">
    <text evidence="1">The sequence shown here is derived from an EMBL/GenBank/DDBJ whole genome shotgun (WGS) entry which is preliminary data.</text>
</comment>
<name>A0A2I1HJ77_9GLOM</name>